<dbReference type="Pfam" id="PF00646">
    <property type="entry name" value="F-box"/>
    <property type="match status" value="1"/>
</dbReference>
<protein>
    <recommendedName>
        <fullName evidence="1">F-box domain-containing protein</fullName>
    </recommendedName>
</protein>
<dbReference type="Proteomes" id="UP001219355">
    <property type="component" value="Chromosome 1"/>
</dbReference>
<feature type="domain" description="F-box" evidence="1">
    <location>
        <begin position="61"/>
        <end position="107"/>
    </location>
</feature>
<proteinExistence type="predicted"/>
<dbReference type="SMART" id="SM00256">
    <property type="entry name" value="FBOX"/>
    <property type="match status" value="1"/>
</dbReference>
<dbReference type="EMBL" id="CP120627">
    <property type="protein sequence ID" value="WEW55465.1"/>
    <property type="molecule type" value="Genomic_DNA"/>
</dbReference>
<evidence type="ECO:0000313" key="2">
    <source>
        <dbReference type="EMBL" id="WEW55465.1"/>
    </source>
</evidence>
<organism evidence="2 3">
    <name type="scientific">Emydomyces testavorans</name>
    <dbReference type="NCBI Taxonomy" id="2070801"/>
    <lineage>
        <taxon>Eukaryota</taxon>
        <taxon>Fungi</taxon>
        <taxon>Dikarya</taxon>
        <taxon>Ascomycota</taxon>
        <taxon>Pezizomycotina</taxon>
        <taxon>Eurotiomycetes</taxon>
        <taxon>Eurotiomycetidae</taxon>
        <taxon>Onygenales</taxon>
        <taxon>Nannizziopsiaceae</taxon>
        <taxon>Emydomyces</taxon>
    </lineage>
</organism>
<gene>
    <name evidence="2" type="ORF">PRK78_000896</name>
</gene>
<evidence type="ECO:0000313" key="3">
    <source>
        <dbReference type="Proteomes" id="UP001219355"/>
    </source>
</evidence>
<dbReference type="PROSITE" id="PS50181">
    <property type="entry name" value="FBOX"/>
    <property type="match status" value="1"/>
</dbReference>
<dbReference type="InterPro" id="IPR036047">
    <property type="entry name" value="F-box-like_dom_sf"/>
</dbReference>
<dbReference type="AlphaFoldDB" id="A0AAF0IEX2"/>
<dbReference type="SUPFAM" id="SSF81383">
    <property type="entry name" value="F-box domain"/>
    <property type="match status" value="1"/>
</dbReference>
<evidence type="ECO:0000259" key="1">
    <source>
        <dbReference type="PROSITE" id="PS50181"/>
    </source>
</evidence>
<accession>A0AAF0IEX2</accession>
<keyword evidence="3" id="KW-1185">Reference proteome</keyword>
<name>A0AAF0IEX2_9EURO</name>
<sequence>MEDEEQKFLEHPGTEQSPLAYVNNAALLDMFSSPRSNEEASLKIIQIQSRPYNPHRPKVASNFLDTLPIELVDLILFSLDCKSLCKLSATNSIFESYITNHPCYKLVVENCQNALHSITRLGLEGTYSVKDMYDVFRKPYCSACNDLGPCLFLPKLKRCCMNCVGNCEELKIVRIELVTSQLGVPHEELINMIPFYATGPWTYFCASDVFELARQRKVSITLPSYECPWETIVQFPFLDPKRGTVEVGRRCVGCAWAVETNSDPRAHTQPSRPYGWTDTAGHIRHRVFQVYTTEGLLEHIRSGECASAVQYWNASFEIDAGILRCLSRVQFPPRVIG</sequence>
<dbReference type="InterPro" id="IPR001810">
    <property type="entry name" value="F-box_dom"/>
</dbReference>
<reference evidence="2" key="1">
    <citation type="submission" date="2023-03" db="EMBL/GenBank/DDBJ databases">
        <title>Emydomyces testavorans Genome Sequence.</title>
        <authorList>
            <person name="Hoyer L."/>
        </authorList>
    </citation>
    <scope>NUCLEOTIDE SEQUENCE</scope>
    <source>
        <strain evidence="2">16-2883</strain>
    </source>
</reference>